<dbReference type="Gene3D" id="3.40.50.300">
    <property type="entry name" value="P-loop containing nucleotide triphosphate hydrolases"/>
    <property type="match status" value="1"/>
</dbReference>
<dbReference type="SUPFAM" id="SSF52540">
    <property type="entry name" value="P-loop containing nucleoside triphosphate hydrolases"/>
    <property type="match status" value="1"/>
</dbReference>
<feature type="domain" description="AAA+ ATPase" evidence="8">
    <location>
        <begin position="1547"/>
        <end position="1698"/>
    </location>
</feature>
<evidence type="ECO:0000256" key="6">
    <source>
        <dbReference type="HAMAP-Rule" id="MF_01330"/>
    </source>
</evidence>
<protein>
    <recommendedName>
        <fullName evidence="6">Protein Ycf2</fullName>
    </recommendedName>
</protein>
<dbReference type="GeneID" id="19592459"/>
<evidence type="ECO:0000256" key="2">
    <source>
        <dbReference type="ARBA" id="ARBA00009361"/>
    </source>
</evidence>
<keyword evidence="7" id="KW-0812">Transmembrane</keyword>
<dbReference type="Pfam" id="PF00004">
    <property type="entry name" value="AAA"/>
    <property type="match status" value="1"/>
</dbReference>
<feature type="binding site" evidence="6">
    <location>
        <begin position="1555"/>
        <end position="1562"/>
    </location>
    <ligand>
        <name>ATP</name>
        <dbReference type="ChEBI" id="CHEBI:30616"/>
    </ligand>
</feature>
<dbReference type="PANTHER" id="PTHR33078:SF100">
    <property type="entry name" value="PROTEIN YCF2"/>
    <property type="match status" value="1"/>
</dbReference>
<dbReference type="InterPro" id="IPR003959">
    <property type="entry name" value="ATPase_AAA_core"/>
</dbReference>
<gene>
    <name evidence="6 9" type="primary">ycf2</name>
</gene>
<dbReference type="InterPro" id="IPR027417">
    <property type="entry name" value="P-loop_NTPase"/>
</dbReference>
<dbReference type="InterPro" id="IPR003593">
    <property type="entry name" value="AAA+_ATPase"/>
</dbReference>
<dbReference type="EMBL" id="KJ817846">
    <property type="protein sequence ID" value="AIB08520.1"/>
    <property type="molecule type" value="Genomic_DNA"/>
</dbReference>
<keyword evidence="5 6" id="KW-0067">ATP-binding</keyword>
<organism evidence="9">
    <name type="scientific">Tetraphis pellucida</name>
    <dbReference type="NCBI Taxonomy" id="37420"/>
    <lineage>
        <taxon>Eukaryota</taxon>
        <taxon>Viridiplantae</taxon>
        <taxon>Streptophyta</taxon>
        <taxon>Embryophyta</taxon>
        <taxon>Bryophyta</taxon>
        <taxon>Bryophytina</taxon>
        <taxon>Tetraphidopsida</taxon>
        <taxon>Tetraphidales</taxon>
        <taxon>Tetraphidaceae</taxon>
        <taxon>Tetraphis</taxon>
    </lineage>
</organism>
<proteinExistence type="inferred from homology"/>
<evidence type="ECO:0000256" key="7">
    <source>
        <dbReference type="SAM" id="Phobius"/>
    </source>
</evidence>
<comment type="subcellular location">
    <subcellularLocation>
        <location evidence="6">Plastid</location>
        <location evidence="6">Chloroplast stroma</location>
    </subcellularLocation>
</comment>
<dbReference type="GO" id="GO:0009570">
    <property type="term" value="C:chloroplast stroma"/>
    <property type="evidence" value="ECO:0007669"/>
    <property type="project" value="UniProtKB-SubCell"/>
</dbReference>
<dbReference type="RefSeq" id="YP_009041032.1">
    <property type="nucleotide sequence ID" value="NC_024291.1"/>
</dbReference>
<dbReference type="InterPro" id="IPR056777">
    <property type="entry name" value="Ycf2_N"/>
</dbReference>
<geneLocation type="chloroplast" evidence="9"/>
<keyword evidence="7" id="KW-1133">Transmembrane helix</keyword>
<dbReference type="CDD" id="cd19505">
    <property type="entry name" value="RecA-like_Ycf2"/>
    <property type="match status" value="1"/>
</dbReference>
<evidence type="ECO:0000256" key="5">
    <source>
        <dbReference type="ARBA" id="ARBA00022840"/>
    </source>
</evidence>
<dbReference type="HAMAP" id="MF_01330">
    <property type="entry name" value="Ycf2"/>
    <property type="match status" value="1"/>
</dbReference>
<dbReference type="GO" id="GO:0005524">
    <property type="term" value="F:ATP binding"/>
    <property type="evidence" value="ECO:0007669"/>
    <property type="project" value="UniProtKB-KW"/>
</dbReference>
<accession>A0A060D872</accession>
<dbReference type="InterPro" id="IPR008543">
    <property type="entry name" value="Uncharacterised_Ycf2"/>
</dbReference>
<evidence type="ECO:0000256" key="4">
    <source>
        <dbReference type="ARBA" id="ARBA00022741"/>
    </source>
</evidence>
<reference evidence="9" key="1">
    <citation type="journal article" date="2014" name="BMC Genomics">
        <title>Organellar genomes of the four-toothed moss, Tetraphis pellucida.</title>
        <authorList>
            <person name="Bell N.E."/>
            <person name="Boore J.L."/>
            <person name="Mishler B.D."/>
            <person name="Hyvonen J."/>
        </authorList>
    </citation>
    <scope>NUCLEOTIDE SEQUENCE</scope>
</reference>
<evidence type="ECO:0000256" key="1">
    <source>
        <dbReference type="ARBA" id="ARBA00002329"/>
    </source>
</evidence>
<keyword evidence="7" id="KW-0472">Membrane</keyword>
<dbReference type="PANTHER" id="PTHR33078">
    <property type="entry name" value="PROTEIN YCF2-RELATED"/>
    <property type="match status" value="1"/>
</dbReference>
<keyword evidence="3 9" id="KW-0934">Plastid</keyword>
<evidence type="ECO:0000259" key="8">
    <source>
        <dbReference type="SMART" id="SM00382"/>
    </source>
</evidence>
<dbReference type="Pfam" id="PF05695">
    <property type="entry name" value="Ycf2"/>
    <property type="match status" value="1"/>
</dbReference>
<comment type="similarity">
    <text evidence="2 6">Belongs to the Ycf2 family.</text>
</comment>
<keyword evidence="9" id="KW-0150">Chloroplast</keyword>
<name>A0A060D872_9BRYO</name>
<feature type="transmembrane region" description="Helical" evidence="7">
    <location>
        <begin position="74"/>
        <end position="92"/>
    </location>
</feature>
<dbReference type="GO" id="GO:0016887">
    <property type="term" value="F:ATP hydrolysis activity"/>
    <property type="evidence" value="ECO:0007669"/>
    <property type="project" value="InterPro"/>
</dbReference>
<dbReference type="SMART" id="SM00382">
    <property type="entry name" value="AAA"/>
    <property type="match status" value="1"/>
</dbReference>
<sequence>MKQKLSKNKYLYKKVELEEIKNPQYLFNSWTRSKLIKLLTKIFLNKENFIKIFDFRIIGSLILRDLHGSRTNKSVILNAFLLLILSIFLYRLNNKNIIEKKYLNLVKMVHGPINSYGYKEKVSEESSIYISSPHFFSPFNLYNLREKNKKKYSIIKENFERKIYSLPVDDQICSWDSEWWKFWIVEQILPSWKVDSSSINKIDALLKTKNTNDLKYFFEFYIDNIICQNYNWEYKFNFIFSKDFGKKIKSKEHKKILEDTLVLQIFSSFCEKLIFEIKNTLKLNNLNPISEFNNNKYFFYIPLTYEKKIFNNLKSWGESDQIIAKSYIFMKKKEWFFFQNYAEFYIWQLYKNYLFYCEKDQQQLNIIKNNLNIKLFRSNALEKNEQNFTDIEKILSDILYKFSKYILYKIKISNKLKKNYNRSIKNYKIIDQSLKYKKKKKLTLSLIEPKFLNFNKNIFEFLFVKKKLDNIFLKDKKIEIKKISKSIYNSFLNILSIDELNMAFFTTSKYIKNFKITKEKRHFFFLRPFLKSDNNRLVIFFKIKKNYKKLNLLISLDYAYKIIQENQYNINKSKLVILTSSNYSSNSFHLLRFNFHKYNNISKFNKKLIFQFKKYINLVNFLDQLNLLIIKSNMNYIQTIDYNIDSNFQVAYKLKKTLLSNQNNYKDYQIKNKDLIQSYLKKKIKFYNSFTEFYIKITKNYNNIYKNLNESVTSLFLINNFFFPQLNNRNLKIIIKSIINKNLLDWKKEKENYFYYNSIKKKYITWNLNLYKLIDKKKESKEFLKYFVFQHQLLTVTSNKIDFSSNRNSIIRWSKKLNKKNIYIFNETFINILFKRFNIIFYKISNLLKFYSKFKIVQNNFSKNIILNKNNLSQKISFDINNILITQLYFDKISISKFFISYFHEKNNNKICIEKFNNTFFFPIWQNQEIYFSFIKTSNKNLLNFQIFETDTLKLLNFLHYPKLYSKKKLFFYIEKDKKNNLTYKQLIKSFPSLSLKKKEFLSINKLNYFYKKTNIDLIIKFQASKSLLSEYLKKINDQKLIFVYNNNLNKLLNSLVRINPFFYEKKKTFFDILTINRLTLKQQIEFKITEYYQFYFKISDLNKKSLDLDTKKIYIRKLLKSNYYFNQIQFFQNYVLSEFFIEIKNKNNKILNWNNKLFTKPKLEKKIIWIISNESINSKREPYKNNKSIVQFISEDSIKLIQETKIYKIFRTSSFFIKWILFKKYILWFFTFEWWKYCQNIVLNFFSEILLNINDQFNYTLIINIQNIQKNLYKLLINLSFILKRQIVGNLSVNLNLRLLKEINNQRKTPKITWSWSDLKLINAWNNQYIVAISLIIFSYSIYQKYFSTLLGSDCFELWRYFEIIRYLIDSSRGIYIDNLINRNLIQFIKSENLLMHFLRNLKHYIKNIKFYLFTKQKLTKWLINNKGLDLSRRERKLLVQSLIIERNINQYISNFTSTNYYTDPKFNYQITKQQKLNYLEHLTENYQKNLVNYPFHQFYLAENLIFLSLWRKITSSQMLWQADTSKLTFNNFHKKPIPLELRLFSSKGILLIGSLETGRSYLIKNIATDSFVPLIKISINKLLYNKPDILTESWMNILMESLRRLNLILELAEKMSPCIIWIQNIHELNVNRSTQNVESDPTFLLGILLKYFQTNFIKKDTRNIVIIGSTHLPKKVDPALISPNRLDRLINIRTLNLLQRKEKLSILLCSKHNKYFYLKNKKSCLNEFGYRTIGYNARDLAALINEILLINITQNQSIIYKNTIKLAFHKQTLGSTYINNKINFTQNYGILFYKVGKVIIQNIFIKNYSRNPLYIGNDLWKKKFYYLSKWYLEPSIIESTIKEFTILPHILGCLAGLAARDSWFILKNKPDNFISLDRYAENDFYLACGILESLLIEFPWLETFNKNNIDKEMKLSVQFQTKNPLYMIKKGLFSIVDKNIRNKLSKQAIPYNYKKKLYQLTSNINWAPKISRLNFIRSNLFNWIKRPNEFEVTHDLGLSRKKEEKSFNGSQENSYFCEITRHRTKEQLPYERILSRIRRRNVQELESQLKNILLEEQFVILGFSQLSTQYCMEYQLSNKPMLFMGGRFLWDPTGLLFQIRHFTFSRQILFIDEEMLRRLYVTYGARREREKSRSSQKIKQFFLRRGYGRDSMNDLSTNWWNQLPFLEKNNIETFKRIEGIGVQLERPQLFTPVYLYQRWLIENPREILTQFKLLDNQQRWLKVNSLLFNDSFIYNTLLEIYQYLLNFFLTHRVLLNKMTQILLKNRWLFQNEIENFINITKTDIKK</sequence>
<comment type="function">
    <text evidence="1 6">Probable ATPase of unknown function. Its presence in a non-photosynthetic plant (Epifagus virginiana) and experiments in tobacco indicate that it has an essential function which is probably not related to photosynthesis.</text>
</comment>
<evidence type="ECO:0000313" key="9">
    <source>
        <dbReference type="EMBL" id="AIB08520.1"/>
    </source>
</evidence>
<keyword evidence="4 6" id="KW-0547">Nucleotide-binding</keyword>
<evidence type="ECO:0000256" key="3">
    <source>
        <dbReference type="ARBA" id="ARBA00022640"/>
    </source>
</evidence>